<feature type="transmembrane region" description="Helical" evidence="1">
    <location>
        <begin position="6"/>
        <end position="25"/>
    </location>
</feature>
<accession>A0A923HGC3</accession>
<organism evidence="2 3">
    <name type="scientific">Hyunsoonleella aquatilis</name>
    <dbReference type="NCBI Taxonomy" id="2762758"/>
    <lineage>
        <taxon>Bacteria</taxon>
        <taxon>Pseudomonadati</taxon>
        <taxon>Bacteroidota</taxon>
        <taxon>Flavobacteriia</taxon>
        <taxon>Flavobacteriales</taxon>
        <taxon>Flavobacteriaceae</taxon>
    </lineage>
</organism>
<dbReference type="RefSeq" id="WP_186562152.1">
    <property type="nucleotide sequence ID" value="NZ_JACNMF010000003.1"/>
</dbReference>
<keyword evidence="1" id="KW-0472">Membrane</keyword>
<proteinExistence type="predicted"/>
<name>A0A923HGC3_9FLAO</name>
<keyword evidence="1" id="KW-1133">Transmembrane helix</keyword>
<evidence type="ECO:0000313" key="3">
    <source>
        <dbReference type="Proteomes" id="UP000656244"/>
    </source>
</evidence>
<keyword evidence="3" id="KW-1185">Reference proteome</keyword>
<comment type="caution">
    <text evidence="2">The sequence shown here is derived from an EMBL/GenBank/DDBJ whole genome shotgun (WGS) entry which is preliminary data.</text>
</comment>
<evidence type="ECO:0000313" key="2">
    <source>
        <dbReference type="EMBL" id="MBC3758865.1"/>
    </source>
</evidence>
<sequence>MLLNITLLILSLIALNVLFFSFSYFKSAKKRVLKELNAPTEAPIKLNTKLEVESESQDLAPTGS</sequence>
<protein>
    <submittedName>
        <fullName evidence="2">Uncharacterized protein</fullName>
    </submittedName>
</protein>
<gene>
    <name evidence="2" type="ORF">H7U19_10650</name>
</gene>
<reference evidence="2" key="1">
    <citation type="submission" date="2020-08" db="EMBL/GenBank/DDBJ databases">
        <title>Hyunsoonleella sp. strain SJ7 genome sequencing and assembly.</title>
        <authorList>
            <person name="Kim I."/>
        </authorList>
    </citation>
    <scope>NUCLEOTIDE SEQUENCE</scope>
    <source>
        <strain evidence="2">SJ7</strain>
    </source>
</reference>
<keyword evidence="1" id="KW-0812">Transmembrane</keyword>
<dbReference type="Proteomes" id="UP000656244">
    <property type="component" value="Unassembled WGS sequence"/>
</dbReference>
<dbReference type="EMBL" id="JACNMF010000003">
    <property type="protein sequence ID" value="MBC3758865.1"/>
    <property type="molecule type" value="Genomic_DNA"/>
</dbReference>
<dbReference type="AlphaFoldDB" id="A0A923HGC3"/>
<evidence type="ECO:0000256" key="1">
    <source>
        <dbReference type="SAM" id="Phobius"/>
    </source>
</evidence>